<dbReference type="InterPro" id="IPR023808">
    <property type="entry name" value="Nitrile_Hydratase_acc_put"/>
</dbReference>
<reference evidence="3 4" key="1">
    <citation type="submission" date="2020-08" db="EMBL/GenBank/DDBJ databases">
        <title>Genomic Encyclopedia of Type Strains, Phase III (KMG-III): the genomes of soil and plant-associated and newly described type strains.</title>
        <authorList>
            <person name="Whitman W."/>
        </authorList>
    </citation>
    <scope>NUCLEOTIDE SEQUENCE [LARGE SCALE GENOMIC DNA]</scope>
    <source>
        <strain evidence="3 4">CECT 8803</strain>
    </source>
</reference>
<dbReference type="InterPro" id="IPR008990">
    <property type="entry name" value="Elect_transpt_acc-like_dom_sf"/>
</dbReference>
<dbReference type="Gene3D" id="1.10.472.20">
    <property type="entry name" value="Nitrile hydratase, beta subunit"/>
    <property type="match status" value="1"/>
</dbReference>
<comment type="caution">
    <text evidence="3">The sequence shown here is derived from an EMBL/GenBank/DDBJ whole genome shotgun (WGS) entry which is preliminary data.</text>
</comment>
<dbReference type="SUPFAM" id="SSF50090">
    <property type="entry name" value="Electron transport accessory proteins"/>
    <property type="match status" value="1"/>
</dbReference>
<organism evidence="3 4">
    <name type="scientific">Limibacillus halophilus</name>
    <dbReference type="NCBI Taxonomy" id="1579333"/>
    <lineage>
        <taxon>Bacteria</taxon>
        <taxon>Pseudomonadati</taxon>
        <taxon>Pseudomonadota</taxon>
        <taxon>Alphaproteobacteria</taxon>
        <taxon>Rhodospirillales</taxon>
        <taxon>Rhodovibrionaceae</taxon>
        <taxon>Limibacillus</taxon>
    </lineage>
</organism>
<evidence type="ECO:0000259" key="2">
    <source>
        <dbReference type="Pfam" id="PF21006"/>
    </source>
</evidence>
<dbReference type="InterPro" id="IPR042262">
    <property type="entry name" value="CN_hydtase_beta_C"/>
</dbReference>
<dbReference type="NCBIfam" id="TIGR03889">
    <property type="entry name" value="nitrile_acc"/>
    <property type="match status" value="1"/>
</dbReference>
<gene>
    <name evidence="3" type="ORF">FHR98_001240</name>
</gene>
<feature type="domain" description="Nitrile hydratase beta subunit-like N-terminal" evidence="2">
    <location>
        <begin position="18"/>
        <end position="106"/>
    </location>
</feature>
<dbReference type="RefSeq" id="WP_221205760.1">
    <property type="nucleotide sequence ID" value="NZ_JACHXA010000003.1"/>
</dbReference>
<evidence type="ECO:0000313" key="4">
    <source>
        <dbReference type="Proteomes" id="UP000581135"/>
    </source>
</evidence>
<evidence type="ECO:0000313" key="3">
    <source>
        <dbReference type="EMBL" id="MBB3064961.1"/>
    </source>
</evidence>
<accession>A0A839SQ79</accession>
<feature type="compositionally biased region" description="Low complexity" evidence="1">
    <location>
        <begin position="9"/>
        <end position="21"/>
    </location>
</feature>
<dbReference type="InterPro" id="IPR049054">
    <property type="entry name" value="CN_hydtase_beta-like_N"/>
</dbReference>
<dbReference type="AlphaFoldDB" id="A0A839SQ79"/>
<dbReference type="EMBL" id="JACHXA010000003">
    <property type="protein sequence ID" value="MBB3064961.1"/>
    <property type="molecule type" value="Genomic_DNA"/>
</dbReference>
<sequence>MSRPESLTSSDVPSLPDVPSSSDMPVFVEPWHAQVFALAVRLSEQGHFTWPEWAATFSEELARASAAGAPKDGSAYYDVWLTALETMLLDRNLATPEQLSDLKQAWTDAYLSTPHGAPVHLKR</sequence>
<protein>
    <submittedName>
        <fullName evidence="3">Nitrile hydratase accessory protein</fullName>
    </submittedName>
</protein>
<keyword evidence="4" id="KW-1185">Reference proteome</keyword>
<evidence type="ECO:0000256" key="1">
    <source>
        <dbReference type="SAM" id="MobiDB-lite"/>
    </source>
</evidence>
<name>A0A839SQ79_9PROT</name>
<feature type="region of interest" description="Disordered" evidence="1">
    <location>
        <begin position="1"/>
        <end position="21"/>
    </location>
</feature>
<dbReference type="Pfam" id="PF21006">
    <property type="entry name" value="NHase_beta_N"/>
    <property type="match status" value="1"/>
</dbReference>
<dbReference type="Proteomes" id="UP000581135">
    <property type="component" value="Unassembled WGS sequence"/>
</dbReference>
<proteinExistence type="predicted"/>